<reference evidence="3 4" key="1">
    <citation type="journal article" date="2017" name="PLoS Biol.">
        <title>The sea cucumber genome provides insights into morphological evolution and visceral regeneration.</title>
        <authorList>
            <person name="Zhang X."/>
            <person name="Sun L."/>
            <person name="Yuan J."/>
            <person name="Sun Y."/>
            <person name="Gao Y."/>
            <person name="Zhang L."/>
            <person name="Li S."/>
            <person name="Dai H."/>
            <person name="Hamel J.F."/>
            <person name="Liu C."/>
            <person name="Yu Y."/>
            <person name="Liu S."/>
            <person name="Lin W."/>
            <person name="Guo K."/>
            <person name="Jin S."/>
            <person name="Xu P."/>
            <person name="Storey K.B."/>
            <person name="Huan P."/>
            <person name="Zhang T."/>
            <person name="Zhou Y."/>
            <person name="Zhang J."/>
            <person name="Lin C."/>
            <person name="Li X."/>
            <person name="Xing L."/>
            <person name="Huo D."/>
            <person name="Sun M."/>
            <person name="Wang L."/>
            <person name="Mercier A."/>
            <person name="Li F."/>
            <person name="Yang H."/>
            <person name="Xiang J."/>
        </authorList>
    </citation>
    <scope>NUCLEOTIDE SEQUENCE [LARGE SCALE GENOMIC DNA]</scope>
    <source>
        <strain evidence="3">Shaxun</strain>
        <tissue evidence="3">Muscle</tissue>
    </source>
</reference>
<dbReference type="InterPro" id="IPR050373">
    <property type="entry name" value="Fibrinogen_C-term_domain"/>
</dbReference>
<dbReference type="AlphaFoldDB" id="A0A2G8LH92"/>
<dbReference type="PROSITE" id="PS00514">
    <property type="entry name" value="FIBRINOGEN_C_1"/>
    <property type="match status" value="1"/>
</dbReference>
<evidence type="ECO:0000259" key="2">
    <source>
        <dbReference type="PROSITE" id="PS51406"/>
    </source>
</evidence>
<evidence type="ECO:0000256" key="1">
    <source>
        <dbReference type="ARBA" id="ARBA00023157"/>
    </source>
</evidence>
<dbReference type="NCBIfam" id="NF040941">
    <property type="entry name" value="GGGWT_bact"/>
    <property type="match status" value="1"/>
</dbReference>
<name>A0A2G8LH92_STIJA</name>
<dbReference type="Gene3D" id="3.90.215.10">
    <property type="entry name" value="Gamma Fibrinogen, chain A, domain 1"/>
    <property type="match status" value="1"/>
</dbReference>
<dbReference type="InterPro" id="IPR002181">
    <property type="entry name" value="Fibrinogen_a/b/g_C_dom"/>
</dbReference>
<dbReference type="Pfam" id="PF00147">
    <property type="entry name" value="Fibrinogen_C"/>
    <property type="match status" value="1"/>
</dbReference>
<dbReference type="SUPFAM" id="SSF56496">
    <property type="entry name" value="Fibrinogen C-terminal domain-like"/>
    <property type="match status" value="1"/>
</dbReference>
<dbReference type="InterPro" id="IPR020837">
    <property type="entry name" value="Fibrinogen_CS"/>
</dbReference>
<evidence type="ECO:0000313" key="3">
    <source>
        <dbReference type="EMBL" id="PIK59628.1"/>
    </source>
</evidence>
<dbReference type="EMBL" id="MRZV01000077">
    <property type="protein sequence ID" value="PIK59628.1"/>
    <property type="molecule type" value="Genomic_DNA"/>
</dbReference>
<sequence length="232" mass="26565">METTTGDDPSIVMKDCLDVFNAGNTTDGIYTIKPTNWNGDSFDVFCNMTDGGGWTVFQRRVDGSVDFYRNWQSYKEGFGELDHEFWLGNDKLYFLTNQGDYQLRIDMVNKHGAPYYKKFDLFRINDESDNYRLSELGTYNEAADSNGGSPGDFGLSFHLNYAFSTFDRDNDESYSIHCADSNHGAWWYNVCATSNLNGDYMAANDALSSIFWLDLPEGQYNIKYTEMKIRPV</sequence>
<keyword evidence="4" id="KW-1185">Reference proteome</keyword>
<accession>A0A2G8LH92</accession>
<dbReference type="InterPro" id="IPR014716">
    <property type="entry name" value="Fibrinogen_a/b/g_C_1"/>
</dbReference>
<feature type="domain" description="Fibrinogen C-terminal" evidence="2">
    <location>
        <begin position="7"/>
        <end position="232"/>
    </location>
</feature>
<dbReference type="PANTHER" id="PTHR19143:SF444">
    <property type="entry name" value="PROTEIN SCABROUS"/>
    <property type="match status" value="1"/>
</dbReference>
<evidence type="ECO:0000313" key="4">
    <source>
        <dbReference type="Proteomes" id="UP000230750"/>
    </source>
</evidence>
<dbReference type="OrthoDB" id="6145874at2759"/>
<comment type="caution">
    <text evidence="3">The sequence shown here is derived from an EMBL/GenBank/DDBJ whole genome shotgun (WGS) entry which is preliminary data.</text>
</comment>
<gene>
    <name evidence="3" type="ORF">BSL78_03424</name>
</gene>
<dbReference type="GO" id="GO:0005615">
    <property type="term" value="C:extracellular space"/>
    <property type="evidence" value="ECO:0007669"/>
    <property type="project" value="TreeGrafter"/>
</dbReference>
<dbReference type="InterPro" id="IPR036056">
    <property type="entry name" value="Fibrinogen-like_C"/>
</dbReference>
<dbReference type="SMART" id="SM00186">
    <property type="entry name" value="FBG"/>
    <property type="match status" value="1"/>
</dbReference>
<dbReference type="Proteomes" id="UP000230750">
    <property type="component" value="Unassembled WGS sequence"/>
</dbReference>
<dbReference type="CDD" id="cd00087">
    <property type="entry name" value="FReD"/>
    <property type="match status" value="1"/>
</dbReference>
<protein>
    <recommendedName>
        <fullName evidence="2">Fibrinogen C-terminal domain-containing protein</fullName>
    </recommendedName>
</protein>
<dbReference type="PANTHER" id="PTHR19143">
    <property type="entry name" value="FIBRINOGEN/TENASCIN/ANGIOPOEITIN"/>
    <property type="match status" value="1"/>
</dbReference>
<keyword evidence="1" id="KW-1015">Disulfide bond</keyword>
<proteinExistence type="predicted"/>
<dbReference type="PROSITE" id="PS51406">
    <property type="entry name" value="FIBRINOGEN_C_2"/>
    <property type="match status" value="1"/>
</dbReference>
<organism evidence="3 4">
    <name type="scientific">Stichopus japonicus</name>
    <name type="common">Sea cucumber</name>
    <dbReference type="NCBI Taxonomy" id="307972"/>
    <lineage>
        <taxon>Eukaryota</taxon>
        <taxon>Metazoa</taxon>
        <taxon>Echinodermata</taxon>
        <taxon>Eleutherozoa</taxon>
        <taxon>Echinozoa</taxon>
        <taxon>Holothuroidea</taxon>
        <taxon>Aspidochirotacea</taxon>
        <taxon>Aspidochirotida</taxon>
        <taxon>Stichopodidae</taxon>
        <taxon>Apostichopus</taxon>
    </lineage>
</organism>